<evidence type="ECO:0000313" key="3">
    <source>
        <dbReference type="Proteomes" id="UP000242519"/>
    </source>
</evidence>
<evidence type="ECO:0000313" key="2">
    <source>
        <dbReference type="EMBL" id="OWP04577.1"/>
    </source>
</evidence>
<evidence type="ECO:0000256" key="1">
    <source>
        <dbReference type="SAM" id="MobiDB-lite"/>
    </source>
</evidence>
<dbReference type="EMBL" id="MZNU01000099">
    <property type="protein sequence ID" value="OWP04577.1"/>
    <property type="molecule type" value="Genomic_DNA"/>
</dbReference>
<dbReference type="Proteomes" id="UP000242519">
    <property type="component" value="Unassembled WGS sequence"/>
</dbReference>
<feature type="region of interest" description="Disordered" evidence="1">
    <location>
        <begin position="97"/>
        <end position="123"/>
    </location>
</feature>
<proteinExistence type="predicted"/>
<sequence>MARSAHPANPQRCRVPVSLPAPVPAALGSLRMIARPEKRREQSMSRDKEVPRLNTAIVNCQTDVRTLAPSIEWNTSITLTSRAHAIGLTKSPANGFLRTPFLSTSRLPPRIRGPHLQPPKERE</sequence>
<protein>
    <submittedName>
        <fullName evidence="2">Uncharacterized protein</fullName>
    </submittedName>
</protein>
<reference evidence="2 3" key="1">
    <citation type="submission" date="2017-04" db="EMBL/GenBank/DDBJ databases">
        <title>Draft genome sequence of Marssonina coronaria NL1: causal agent of apple blotch.</title>
        <authorList>
            <person name="Cheng Q."/>
        </authorList>
    </citation>
    <scope>NUCLEOTIDE SEQUENCE [LARGE SCALE GENOMIC DNA]</scope>
    <source>
        <strain evidence="2 3">NL1</strain>
    </source>
</reference>
<organism evidence="2 3">
    <name type="scientific">Diplocarpon coronariae</name>
    <dbReference type="NCBI Taxonomy" id="2795749"/>
    <lineage>
        <taxon>Eukaryota</taxon>
        <taxon>Fungi</taxon>
        <taxon>Dikarya</taxon>
        <taxon>Ascomycota</taxon>
        <taxon>Pezizomycotina</taxon>
        <taxon>Leotiomycetes</taxon>
        <taxon>Helotiales</taxon>
        <taxon>Drepanopezizaceae</taxon>
        <taxon>Diplocarpon</taxon>
    </lineage>
</organism>
<name>A0A218Z931_9HELO</name>
<dbReference type="AlphaFoldDB" id="A0A218Z931"/>
<keyword evidence="3" id="KW-1185">Reference proteome</keyword>
<comment type="caution">
    <text evidence="2">The sequence shown here is derived from an EMBL/GenBank/DDBJ whole genome shotgun (WGS) entry which is preliminary data.</text>
</comment>
<dbReference type="InParanoid" id="A0A218Z931"/>
<accession>A0A218Z931</accession>
<gene>
    <name evidence="2" type="ORF">B2J93_4856</name>
</gene>